<dbReference type="EC" id="3.1.2.4" evidence="1"/>
<protein>
    <submittedName>
        <fullName evidence="1">3-hydroxyisobutyryl-CoA hydrolase</fullName>
        <ecNumber evidence="1">3.1.2.4</ecNumber>
    </submittedName>
</protein>
<dbReference type="Proteomes" id="UP001150581">
    <property type="component" value="Unassembled WGS sequence"/>
</dbReference>
<sequence>MSDDFRGSDLGGAKISTKPTSEGDRDVLTVNNLTGRSLVLNRPKALNSLTHPMVQSIRRHLQEWRQSDLCDVVILRSNSAKAFCAGGDVVDVSNKWTRGDRSAAMRFFQDEYQTNHLIATYEKPLVALLNGYTMGGGVGLSMHAPFRVATESTVFAMPETKIGFFPDVGATFFLPRMDGQTGTYLGLTGQRLKGRDLLYAGIATHYVPSERLPMLEKRLQEIGTRDHAVINQAIEEFSAQPEGRSEIEYSLAPLRNAIDRCFAFNNMEAIVEALKQETEQPEWARQTLAMLSAVSPSSLKLTLEQLRTGRRLNIQQAFALELRLAEHRLGSADMHEGIAALLVRKTNDPQWQPSTLEAVDMRALHKEYFEGNSGSAGKTEYQQLSFINADAAFDQYPHAFGLPSEREILAVVSGENPQAGDFGMNRAQVLQFFEREKAGKIGVGKKVAWVLDRKTREMPDSYVLECIR</sequence>
<comment type="caution">
    <text evidence="1">The sequence shown here is derived from an EMBL/GenBank/DDBJ whole genome shotgun (WGS) entry which is preliminary data.</text>
</comment>
<keyword evidence="2" id="KW-1185">Reference proteome</keyword>
<keyword evidence="1" id="KW-0378">Hydrolase</keyword>
<reference evidence="1" key="1">
    <citation type="submission" date="2022-07" db="EMBL/GenBank/DDBJ databases">
        <title>Phylogenomic reconstructions and comparative analyses of Kickxellomycotina fungi.</title>
        <authorList>
            <person name="Reynolds N.K."/>
            <person name="Stajich J.E."/>
            <person name="Barry K."/>
            <person name="Grigoriev I.V."/>
            <person name="Crous P."/>
            <person name="Smith M.E."/>
        </authorList>
    </citation>
    <scope>NUCLEOTIDE SEQUENCE</scope>
    <source>
        <strain evidence="1">Benny 63K</strain>
    </source>
</reference>
<evidence type="ECO:0000313" key="2">
    <source>
        <dbReference type="Proteomes" id="UP001150581"/>
    </source>
</evidence>
<gene>
    <name evidence="1" type="primary">EHD3</name>
    <name evidence="1" type="ORF">LPJ66_000437</name>
</gene>
<organism evidence="1 2">
    <name type="scientific">Kickxella alabastrina</name>
    <dbReference type="NCBI Taxonomy" id="61397"/>
    <lineage>
        <taxon>Eukaryota</taxon>
        <taxon>Fungi</taxon>
        <taxon>Fungi incertae sedis</taxon>
        <taxon>Zoopagomycota</taxon>
        <taxon>Kickxellomycotina</taxon>
        <taxon>Kickxellomycetes</taxon>
        <taxon>Kickxellales</taxon>
        <taxon>Kickxellaceae</taxon>
        <taxon>Kickxella</taxon>
    </lineage>
</organism>
<evidence type="ECO:0000313" key="1">
    <source>
        <dbReference type="EMBL" id="KAJ1901880.1"/>
    </source>
</evidence>
<accession>A0ACC1IVX4</accession>
<proteinExistence type="predicted"/>
<name>A0ACC1IVX4_9FUNG</name>
<dbReference type="EMBL" id="JANBPG010000012">
    <property type="protein sequence ID" value="KAJ1901880.1"/>
    <property type="molecule type" value="Genomic_DNA"/>
</dbReference>